<dbReference type="InterPro" id="IPR000326">
    <property type="entry name" value="PAP2/HPO"/>
</dbReference>
<keyword evidence="4" id="KW-1185">Reference proteome</keyword>
<evidence type="ECO:0000256" key="1">
    <source>
        <dbReference type="SAM" id="Phobius"/>
    </source>
</evidence>
<accession>A0ABU0B2X6</accession>
<dbReference type="SUPFAM" id="SSF48317">
    <property type="entry name" value="Acid phosphatase/Vanadium-dependent haloperoxidase"/>
    <property type="match status" value="1"/>
</dbReference>
<dbReference type="CDD" id="cd03392">
    <property type="entry name" value="PAP2_like_2"/>
    <property type="match status" value="1"/>
</dbReference>
<dbReference type="Pfam" id="PF01569">
    <property type="entry name" value="PAP2"/>
    <property type="match status" value="1"/>
</dbReference>
<name>A0ABU0B2X6_9FIRM</name>
<dbReference type="PANTHER" id="PTHR14969:SF13">
    <property type="entry name" value="AT30094P"/>
    <property type="match status" value="1"/>
</dbReference>
<protein>
    <submittedName>
        <fullName evidence="3">Membrane-associated phospholipid phosphatase</fullName>
    </submittedName>
</protein>
<dbReference type="Proteomes" id="UP001225644">
    <property type="component" value="Unassembled WGS sequence"/>
</dbReference>
<feature type="transmembrane region" description="Helical" evidence="1">
    <location>
        <begin position="116"/>
        <end position="138"/>
    </location>
</feature>
<sequence>MALGIIITLLILRRPLWEPLFLTAATTGSWFMEELLKWGFHRPRPAVDQLVHASGYSFPSGHSTVGMAFFGAVAFLLWTHVHQARLRLLTTGIFALLILCIGISRIYLGVHYPSDVLAGFAVGGTWLTLCTMALGIAAGNIKRPPDREGGGG</sequence>
<reference evidence="3 4" key="1">
    <citation type="submission" date="2023-07" db="EMBL/GenBank/DDBJ databases">
        <title>Genomic Encyclopedia of Type Strains, Phase IV (KMG-IV): sequencing the most valuable type-strain genomes for metagenomic binning, comparative biology and taxonomic classification.</title>
        <authorList>
            <person name="Goeker M."/>
        </authorList>
    </citation>
    <scope>NUCLEOTIDE SEQUENCE [LARGE SCALE GENOMIC DNA]</scope>
    <source>
        <strain evidence="3 4">DSM 12396</strain>
    </source>
</reference>
<comment type="caution">
    <text evidence="3">The sequence shown here is derived from an EMBL/GenBank/DDBJ whole genome shotgun (WGS) entry which is preliminary data.</text>
</comment>
<evidence type="ECO:0000259" key="2">
    <source>
        <dbReference type="SMART" id="SM00014"/>
    </source>
</evidence>
<keyword evidence="1" id="KW-0812">Transmembrane</keyword>
<feature type="domain" description="Phosphatidic acid phosphatase type 2/haloperoxidase" evidence="2">
    <location>
        <begin position="18"/>
        <end position="131"/>
    </location>
</feature>
<feature type="transmembrane region" description="Helical" evidence="1">
    <location>
        <begin position="88"/>
        <end position="110"/>
    </location>
</feature>
<gene>
    <name evidence="3" type="ORF">J2Z49_002184</name>
</gene>
<dbReference type="SMART" id="SM00014">
    <property type="entry name" value="acidPPc"/>
    <property type="match status" value="1"/>
</dbReference>
<proteinExistence type="predicted"/>
<dbReference type="RefSeq" id="WP_307402927.1">
    <property type="nucleotide sequence ID" value="NZ_JAUSUX010000018.1"/>
</dbReference>
<keyword evidence="1" id="KW-1133">Transmembrane helix</keyword>
<dbReference type="EMBL" id="JAUSUX010000018">
    <property type="protein sequence ID" value="MDQ0287067.1"/>
    <property type="molecule type" value="Genomic_DNA"/>
</dbReference>
<evidence type="ECO:0000313" key="3">
    <source>
        <dbReference type="EMBL" id="MDQ0287067.1"/>
    </source>
</evidence>
<keyword evidence="1" id="KW-0472">Membrane</keyword>
<dbReference type="InterPro" id="IPR036938">
    <property type="entry name" value="PAP2/HPO_sf"/>
</dbReference>
<dbReference type="Gene3D" id="1.20.144.10">
    <property type="entry name" value="Phosphatidic acid phosphatase type 2/haloperoxidase"/>
    <property type="match status" value="1"/>
</dbReference>
<feature type="transmembrane region" description="Helical" evidence="1">
    <location>
        <begin position="64"/>
        <end position="81"/>
    </location>
</feature>
<organism evidence="3 4">
    <name type="scientific">Desulfofundulus luciae</name>
    <dbReference type="NCBI Taxonomy" id="74702"/>
    <lineage>
        <taxon>Bacteria</taxon>
        <taxon>Bacillati</taxon>
        <taxon>Bacillota</taxon>
        <taxon>Clostridia</taxon>
        <taxon>Eubacteriales</taxon>
        <taxon>Peptococcaceae</taxon>
        <taxon>Desulfofundulus</taxon>
    </lineage>
</organism>
<evidence type="ECO:0000313" key="4">
    <source>
        <dbReference type="Proteomes" id="UP001225644"/>
    </source>
</evidence>
<dbReference type="PANTHER" id="PTHR14969">
    <property type="entry name" value="SPHINGOSINE-1-PHOSPHATE PHOSPHOHYDROLASE"/>
    <property type="match status" value="1"/>
</dbReference>